<keyword evidence="3" id="KW-1185">Reference proteome</keyword>
<dbReference type="RefSeq" id="WP_345708502.1">
    <property type="nucleotide sequence ID" value="NZ_BAABKV010000001.1"/>
</dbReference>
<comment type="caution">
    <text evidence="2">The sequence shown here is derived from an EMBL/GenBank/DDBJ whole genome shotgun (WGS) entry which is preliminary data.</text>
</comment>
<reference evidence="3" key="1">
    <citation type="journal article" date="2019" name="Int. J. Syst. Evol. Microbiol.">
        <title>The Global Catalogue of Microorganisms (GCM) 10K type strain sequencing project: providing services to taxonomists for standard genome sequencing and annotation.</title>
        <authorList>
            <consortium name="The Broad Institute Genomics Platform"/>
            <consortium name="The Broad Institute Genome Sequencing Center for Infectious Disease"/>
            <person name="Wu L."/>
            <person name="Ma J."/>
        </authorList>
    </citation>
    <scope>NUCLEOTIDE SEQUENCE [LARGE SCALE GENOMIC DNA]</scope>
    <source>
        <strain evidence="3">CGMCC 1.12859</strain>
    </source>
</reference>
<evidence type="ECO:0000313" key="3">
    <source>
        <dbReference type="Proteomes" id="UP001596435"/>
    </source>
</evidence>
<feature type="region of interest" description="Disordered" evidence="1">
    <location>
        <begin position="112"/>
        <end position="138"/>
    </location>
</feature>
<dbReference type="EMBL" id="JBHTAJ010000029">
    <property type="protein sequence ID" value="MFC7181293.1"/>
    <property type="molecule type" value="Genomic_DNA"/>
</dbReference>
<protein>
    <submittedName>
        <fullName evidence="2">Uncharacterized protein</fullName>
    </submittedName>
</protein>
<feature type="compositionally biased region" description="Basic and acidic residues" evidence="1">
    <location>
        <begin position="1"/>
        <end position="12"/>
    </location>
</feature>
<organism evidence="2 3">
    <name type="scientific">Kitasatospora paranensis</name>
    <dbReference type="NCBI Taxonomy" id="258053"/>
    <lineage>
        <taxon>Bacteria</taxon>
        <taxon>Bacillati</taxon>
        <taxon>Actinomycetota</taxon>
        <taxon>Actinomycetes</taxon>
        <taxon>Kitasatosporales</taxon>
        <taxon>Streptomycetaceae</taxon>
        <taxon>Kitasatospora</taxon>
    </lineage>
</organism>
<dbReference type="Proteomes" id="UP001596435">
    <property type="component" value="Unassembled WGS sequence"/>
</dbReference>
<feature type="region of interest" description="Disordered" evidence="1">
    <location>
        <begin position="1"/>
        <end position="20"/>
    </location>
</feature>
<proteinExistence type="predicted"/>
<evidence type="ECO:0000256" key="1">
    <source>
        <dbReference type="SAM" id="MobiDB-lite"/>
    </source>
</evidence>
<evidence type="ECO:0000313" key="2">
    <source>
        <dbReference type="EMBL" id="MFC7181293.1"/>
    </source>
</evidence>
<accession>A0ABW2FVN5</accession>
<sequence length="138" mass="14756">MPATDHRARSEDEERTESEYLLGVDPGDAETWEIVRVHCPACDRPIALVGDEERLPQHAVLPTAWHPFAAALCPGTGAATDELAECEEAAEDGGAGLAALLSLPAELDWRTQPFSHAGAPGDSPVVRIPAQRGRSARR</sequence>
<gene>
    <name evidence="2" type="ORF">ACFQMG_17195</name>
</gene>
<name>A0ABW2FVN5_9ACTN</name>